<dbReference type="InterPro" id="IPR012128">
    <property type="entry name" value="Phycobilisome_asu/bsu"/>
</dbReference>
<evidence type="ECO:0000256" key="3">
    <source>
        <dbReference type="ARBA" id="ARBA00023307"/>
    </source>
</evidence>
<keyword evidence="2" id="KW-0157">Chromophore</keyword>
<evidence type="ECO:0000313" key="5">
    <source>
        <dbReference type="Proteomes" id="UP000185984"/>
    </source>
</evidence>
<dbReference type="GO" id="GO:0030089">
    <property type="term" value="C:phycobilisome"/>
    <property type="evidence" value="ECO:0007669"/>
    <property type="project" value="InterPro"/>
</dbReference>
<dbReference type="STRING" id="247279.NIES1031_10285"/>
<dbReference type="Gene3D" id="1.10.490.20">
    <property type="entry name" value="Phycocyanins"/>
    <property type="match status" value="1"/>
</dbReference>
<keyword evidence="3" id="KW-0089">Bile pigment</keyword>
<sequence length="165" mass="19447">MYLEIQNLVYQAETQYLHSQETAKLKDCTLSLKSRLEAYEILRDRAIIIFQEVADQISTDFPQEKQILERVLKDWLLIIRYSAMAILLKDATFLRHRLLEWLTDLVQVQQRQTIDRAISEVLQKQLEKMPNSEQLALISPFINQARNTLLLANKVDKQNIYPTMI</sequence>
<evidence type="ECO:0008006" key="6">
    <source>
        <dbReference type="Google" id="ProtNLM"/>
    </source>
</evidence>
<dbReference type="GO" id="GO:0015979">
    <property type="term" value="P:photosynthesis"/>
    <property type="evidence" value="ECO:0007669"/>
    <property type="project" value="InterPro"/>
</dbReference>
<gene>
    <name evidence="4" type="ORF">NIES1031_10285</name>
</gene>
<dbReference type="AlphaFoldDB" id="A0A1U7HU35"/>
<evidence type="ECO:0000313" key="4">
    <source>
        <dbReference type="EMBL" id="OKH27096.1"/>
    </source>
</evidence>
<evidence type="ECO:0000256" key="2">
    <source>
        <dbReference type="ARBA" id="ARBA00022991"/>
    </source>
</evidence>
<evidence type="ECO:0000256" key="1">
    <source>
        <dbReference type="ARBA" id="ARBA00008182"/>
    </source>
</evidence>
<dbReference type="RefSeq" id="WP_073549308.1">
    <property type="nucleotide sequence ID" value="NZ_CAWMVK010000041.1"/>
</dbReference>
<dbReference type="SUPFAM" id="SSF46458">
    <property type="entry name" value="Globin-like"/>
    <property type="match status" value="1"/>
</dbReference>
<keyword evidence="5" id="KW-1185">Reference proteome</keyword>
<proteinExistence type="inferred from homology"/>
<organism evidence="4 5">
    <name type="scientific">Chroogloeocystis siderophila 5.2 s.c.1</name>
    <dbReference type="NCBI Taxonomy" id="247279"/>
    <lineage>
        <taxon>Bacteria</taxon>
        <taxon>Bacillati</taxon>
        <taxon>Cyanobacteriota</taxon>
        <taxon>Cyanophyceae</taxon>
        <taxon>Oscillatoriophycideae</taxon>
        <taxon>Chroococcales</taxon>
        <taxon>Chroococcaceae</taxon>
        <taxon>Chroogloeocystis</taxon>
    </lineage>
</organism>
<dbReference type="EMBL" id="MRCC01000007">
    <property type="protein sequence ID" value="OKH27096.1"/>
    <property type="molecule type" value="Genomic_DNA"/>
</dbReference>
<dbReference type="OrthoDB" id="531025at2"/>
<comment type="similarity">
    <text evidence="1">Belongs to the phycobiliprotein family.</text>
</comment>
<name>A0A1U7HU35_9CHRO</name>
<reference evidence="4 5" key="1">
    <citation type="submission" date="2016-11" db="EMBL/GenBank/DDBJ databases">
        <title>Draft Genome Sequences of Nine Cyanobacterial Strains from Diverse Habitats.</title>
        <authorList>
            <person name="Zhu T."/>
            <person name="Hou S."/>
            <person name="Lu X."/>
            <person name="Hess W.R."/>
        </authorList>
    </citation>
    <scope>NUCLEOTIDE SEQUENCE [LARGE SCALE GENOMIC DNA]</scope>
    <source>
        <strain evidence="4 5">5.2 s.c.1</strain>
    </source>
</reference>
<dbReference type="Proteomes" id="UP000185984">
    <property type="component" value="Unassembled WGS sequence"/>
</dbReference>
<dbReference type="InterPro" id="IPR038719">
    <property type="entry name" value="Phycobilisome_asu/bsu_sf"/>
</dbReference>
<dbReference type="Pfam" id="PF00502">
    <property type="entry name" value="Phycobilisome"/>
    <property type="match status" value="1"/>
</dbReference>
<protein>
    <recommendedName>
        <fullName evidence="6">Phycobilisome protein</fullName>
    </recommendedName>
</protein>
<dbReference type="InterPro" id="IPR009050">
    <property type="entry name" value="Globin-like_sf"/>
</dbReference>
<accession>A0A1U7HU35</accession>
<comment type="caution">
    <text evidence="4">The sequence shown here is derived from an EMBL/GenBank/DDBJ whole genome shotgun (WGS) entry which is preliminary data.</text>
</comment>